<evidence type="ECO:0000256" key="1">
    <source>
        <dbReference type="ARBA" id="ARBA00004606"/>
    </source>
</evidence>
<keyword evidence="4 11" id="KW-0808">Transferase</keyword>
<comment type="cofactor">
    <cofactor evidence="11">
        <name>Mn(2+)</name>
        <dbReference type="ChEBI" id="CHEBI:29035"/>
    </cofactor>
</comment>
<comment type="catalytic activity">
    <reaction evidence="10 11">
        <text>3-O-(beta-D-galactosyl-(1-&gt;3)-beta-D-galactosyl-(1-&gt;4)-beta-D-xylosyl)-L-seryl-[protein] + UDP-alpha-D-glucuronate = 3-O-(beta-D-GlcA-(1-&gt;3)-beta-D-Gal-(1-&gt;3)-beta-D-Gal-(1-&gt;4)-beta-D-Xyl)-L-seryl-[protein] + UDP + H(+)</text>
        <dbReference type="Rhea" id="RHEA:24168"/>
        <dbReference type="Rhea" id="RHEA-COMP:12571"/>
        <dbReference type="Rhea" id="RHEA-COMP:12573"/>
        <dbReference type="ChEBI" id="CHEBI:15378"/>
        <dbReference type="ChEBI" id="CHEBI:58052"/>
        <dbReference type="ChEBI" id="CHEBI:58223"/>
        <dbReference type="ChEBI" id="CHEBI:132090"/>
        <dbReference type="ChEBI" id="CHEBI:132093"/>
        <dbReference type="EC" id="2.4.1.135"/>
    </reaction>
</comment>
<keyword evidence="7" id="KW-1133">Transmembrane helix</keyword>
<dbReference type="EMBL" id="CP111022">
    <property type="protein sequence ID" value="WAR19759.1"/>
    <property type="molecule type" value="Genomic_DNA"/>
</dbReference>
<dbReference type="Proteomes" id="UP001164746">
    <property type="component" value="Chromosome 11"/>
</dbReference>
<organism evidence="13 14">
    <name type="scientific">Mya arenaria</name>
    <name type="common">Soft-shell clam</name>
    <dbReference type="NCBI Taxonomy" id="6604"/>
    <lineage>
        <taxon>Eukaryota</taxon>
        <taxon>Metazoa</taxon>
        <taxon>Spiralia</taxon>
        <taxon>Lophotrochozoa</taxon>
        <taxon>Mollusca</taxon>
        <taxon>Bivalvia</taxon>
        <taxon>Autobranchia</taxon>
        <taxon>Heteroconchia</taxon>
        <taxon>Euheterodonta</taxon>
        <taxon>Imparidentia</taxon>
        <taxon>Neoheterodontei</taxon>
        <taxon>Myida</taxon>
        <taxon>Myoidea</taxon>
        <taxon>Myidae</taxon>
        <taxon>Mya</taxon>
    </lineage>
</organism>
<evidence type="ECO:0000256" key="2">
    <source>
        <dbReference type="ARBA" id="ARBA00007706"/>
    </source>
</evidence>
<keyword evidence="8" id="KW-0472">Membrane</keyword>
<keyword evidence="11" id="KW-0464">Manganese</keyword>
<dbReference type="InterPro" id="IPR029044">
    <property type="entry name" value="Nucleotide-diphossugar_trans"/>
</dbReference>
<evidence type="ECO:0000256" key="3">
    <source>
        <dbReference type="ARBA" id="ARBA00012641"/>
    </source>
</evidence>
<gene>
    <name evidence="13" type="ORF">MAR_001597</name>
</gene>
<evidence type="ECO:0000256" key="11">
    <source>
        <dbReference type="RuleBase" id="RU363127"/>
    </source>
</evidence>
<evidence type="ECO:0000256" key="8">
    <source>
        <dbReference type="ARBA" id="ARBA00023136"/>
    </source>
</evidence>
<evidence type="ECO:0000256" key="7">
    <source>
        <dbReference type="ARBA" id="ARBA00022989"/>
    </source>
</evidence>
<keyword evidence="11" id="KW-0333">Golgi apparatus</keyword>
<evidence type="ECO:0000256" key="6">
    <source>
        <dbReference type="ARBA" id="ARBA00022968"/>
    </source>
</evidence>
<dbReference type="Pfam" id="PF03360">
    <property type="entry name" value="Glyco_transf_43"/>
    <property type="match status" value="1"/>
</dbReference>
<name>A0ABY7FFW4_MYAAR</name>
<evidence type="ECO:0000256" key="10">
    <source>
        <dbReference type="ARBA" id="ARBA00047979"/>
    </source>
</evidence>
<dbReference type="SUPFAM" id="SSF53448">
    <property type="entry name" value="Nucleotide-diphospho-sugar transferases"/>
    <property type="match status" value="1"/>
</dbReference>
<protein>
    <recommendedName>
        <fullName evidence="3 11">Galactosylgalactosylxylosylprotein 3-beta-glucuronosyltransferase</fullName>
        <ecNumber evidence="3 11">2.4.1.135</ecNumber>
    </recommendedName>
</protein>
<keyword evidence="6 11" id="KW-0735">Signal-anchor</keyword>
<evidence type="ECO:0000256" key="5">
    <source>
        <dbReference type="ARBA" id="ARBA00022692"/>
    </source>
</evidence>
<keyword evidence="11" id="KW-0479">Metal-binding</keyword>
<dbReference type="Gene3D" id="3.90.550.10">
    <property type="entry name" value="Spore Coat Polysaccharide Biosynthesis Protein SpsA, Chain A"/>
    <property type="match status" value="1"/>
</dbReference>
<keyword evidence="9" id="KW-0325">Glycoprotein</keyword>
<sequence length="286" mass="33112">MYCKGSKRCVEFTKTESQKSQIEVLKRHKDELSAELKKLERRLDTLQGEDNSGVPRIYIITPTHNRLEQKADLTRLSYTLRLVPNIHWIVVEDADHKSDLVKNVLANSKLSCSHLFASTPPNVKLKETDPNWLKPRGVLQRNEALRWIRLNAKNSGVVYLADDDNTYDIRLFEEMRYTQKVSVWPVGLVGYLRYESPKVVGWHTYWKPQRKFAMDMAGFAVNLELIRSHPKAAFRMSAGRGNQESDLLTQLGLEMSDLEPRADDCTKNEEKMLKLYNYNSDPNIEV</sequence>
<evidence type="ECO:0000256" key="9">
    <source>
        <dbReference type="ARBA" id="ARBA00023180"/>
    </source>
</evidence>
<keyword evidence="14" id="KW-1185">Reference proteome</keyword>
<accession>A0ABY7FFW4</accession>
<dbReference type="PANTHER" id="PTHR10896:SF65">
    <property type="entry name" value="GALACTOSYLGALACTOSYLXYLOSYLPROTEIN 3-BETA-GLUCURONOSYLTRANSFERASE 3"/>
    <property type="match status" value="1"/>
</dbReference>
<comment type="similarity">
    <text evidence="2 11">Belongs to the glycosyltransferase 43 family.</text>
</comment>
<evidence type="ECO:0000313" key="14">
    <source>
        <dbReference type="Proteomes" id="UP001164746"/>
    </source>
</evidence>
<reference evidence="13" key="1">
    <citation type="submission" date="2022-11" db="EMBL/GenBank/DDBJ databases">
        <title>Centuries of genome instability and evolution in soft-shell clam transmissible cancer (bioRxiv).</title>
        <authorList>
            <person name="Hart S.F.M."/>
            <person name="Yonemitsu M.A."/>
            <person name="Giersch R.M."/>
            <person name="Beal B.F."/>
            <person name="Arriagada G."/>
            <person name="Davis B.W."/>
            <person name="Ostrander E.A."/>
            <person name="Goff S.P."/>
            <person name="Metzger M.J."/>
        </authorList>
    </citation>
    <scope>NUCLEOTIDE SEQUENCE</scope>
    <source>
        <strain evidence="13">MELC-2E11</strain>
        <tissue evidence="13">Siphon/mantle</tissue>
    </source>
</reference>
<comment type="subcellular location">
    <subcellularLocation>
        <location evidence="11">Golgi apparatus membrane</location>
        <topology evidence="11">Single-pass type II membrane protein</topology>
    </subcellularLocation>
    <subcellularLocation>
        <location evidence="1">Membrane</location>
        <topology evidence="1">Single-pass type II membrane protein</topology>
    </subcellularLocation>
</comment>
<evidence type="ECO:0000256" key="12">
    <source>
        <dbReference type="SAM" id="Coils"/>
    </source>
</evidence>
<dbReference type="PANTHER" id="PTHR10896">
    <property type="entry name" value="GALACTOSYLGALACTOSYLXYLOSYLPROTEIN 3-BETA-GLUCURONOSYLTRANSFERASE BETA-1,3-GLUCURONYLTRANSFERASE"/>
    <property type="match status" value="1"/>
</dbReference>
<evidence type="ECO:0000256" key="4">
    <source>
        <dbReference type="ARBA" id="ARBA00022679"/>
    </source>
</evidence>
<keyword evidence="12" id="KW-0175">Coiled coil</keyword>
<evidence type="ECO:0000313" key="13">
    <source>
        <dbReference type="EMBL" id="WAR19759.1"/>
    </source>
</evidence>
<keyword evidence="5" id="KW-0812">Transmembrane</keyword>
<dbReference type="CDD" id="cd00218">
    <property type="entry name" value="GlcAT-I"/>
    <property type="match status" value="1"/>
</dbReference>
<proteinExistence type="inferred from homology"/>
<comment type="pathway">
    <text evidence="11">Protein modification; protein glycosylation.</text>
</comment>
<feature type="coiled-coil region" evidence="12">
    <location>
        <begin position="15"/>
        <end position="49"/>
    </location>
</feature>
<dbReference type="InterPro" id="IPR005027">
    <property type="entry name" value="Glyco_trans_43"/>
</dbReference>
<dbReference type="EC" id="2.4.1.135" evidence="3 11"/>